<name>A0A9X0BV45_9EURO</name>
<dbReference type="EMBL" id="JAPWDQ010000005">
    <property type="protein sequence ID" value="KAJ5485521.1"/>
    <property type="molecule type" value="Genomic_DNA"/>
</dbReference>
<reference evidence="4" key="1">
    <citation type="submission" date="2022-12" db="EMBL/GenBank/DDBJ databases">
        <authorList>
            <person name="Petersen C."/>
        </authorList>
    </citation>
    <scope>NUCLEOTIDE SEQUENCE</scope>
    <source>
        <strain evidence="4">IBT 30728</strain>
    </source>
</reference>
<dbReference type="PANTHER" id="PTHR24123:SF33">
    <property type="entry name" value="PROTEIN HOS4"/>
    <property type="match status" value="1"/>
</dbReference>
<keyword evidence="2 3" id="KW-0040">ANK repeat</keyword>
<evidence type="ECO:0000256" key="2">
    <source>
        <dbReference type="ARBA" id="ARBA00023043"/>
    </source>
</evidence>
<reference evidence="4" key="2">
    <citation type="journal article" date="2023" name="IMA Fungus">
        <title>Comparative genomic study of the Penicillium genus elucidates a diverse pangenome and 15 lateral gene transfer events.</title>
        <authorList>
            <person name="Petersen C."/>
            <person name="Sorensen T."/>
            <person name="Nielsen M.R."/>
            <person name="Sondergaard T.E."/>
            <person name="Sorensen J.L."/>
            <person name="Fitzpatrick D.A."/>
            <person name="Frisvad J.C."/>
            <person name="Nielsen K.L."/>
        </authorList>
    </citation>
    <scope>NUCLEOTIDE SEQUENCE</scope>
    <source>
        <strain evidence="4">IBT 30728</strain>
    </source>
</reference>
<dbReference type="InterPro" id="IPR036770">
    <property type="entry name" value="Ankyrin_rpt-contain_sf"/>
</dbReference>
<dbReference type="Gene3D" id="1.25.40.20">
    <property type="entry name" value="Ankyrin repeat-containing domain"/>
    <property type="match status" value="4"/>
</dbReference>
<keyword evidence="1" id="KW-0677">Repeat</keyword>
<evidence type="ECO:0000256" key="3">
    <source>
        <dbReference type="PROSITE-ProRule" id="PRU00023"/>
    </source>
</evidence>
<dbReference type="GeneID" id="81625360"/>
<protein>
    <recommendedName>
        <fullName evidence="6">F-box domain-containing protein</fullName>
    </recommendedName>
</protein>
<dbReference type="InterPro" id="IPR002110">
    <property type="entry name" value="Ankyrin_rpt"/>
</dbReference>
<dbReference type="AlphaFoldDB" id="A0A9X0BV45"/>
<dbReference type="RefSeq" id="XP_056790305.1">
    <property type="nucleotide sequence ID" value="XM_056935111.1"/>
</dbReference>
<comment type="caution">
    <text evidence="4">The sequence shown here is derived from an EMBL/GenBank/DDBJ whole genome shotgun (WGS) entry which is preliminary data.</text>
</comment>
<gene>
    <name evidence="4" type="ORF">N7539_005509</name>
</gene>
<dbReference type="SMART" id="SM00248">
    <property type="entry name" value="ANK"/>
    <property type="match status" value="10"/>
</dbReference>
<dbReference type="PROSITE" id="PS50088">
    <property type="entry name" value="ANK_REPEAT"/>
    <property type="match status" value="3"/>
</dbReference>
<evidence type="ECO:0000256" key="1">
    <source>
        <dbReference type="ARBA" id="ARBA00022737"/>
    </source>
</evidence>
<proteinExistence type="predicted"/>
<accession>A0A9X0BV45</accession>
<sequence>MASTSLPNELFLLIAQQLPALIDLSRLMQVDRRRYHLLREYLYDRITGNEKNRVLRWAAEHGHETIVRAMLQRGGEYYSLKRLLLDDGTIESGPRLMLDGAIAGAAGNGHASILRLLLKRLSGPLTVPLPTSEAPIVRAAVNGDAETVTILLEHTAATQSSLSSGQAATDLAAEKADREAQITRLYSYALNEALRHAREEIVNLLLADGRVQLNSQSICAAAAGGSLKLVELCLQQAPAWSPGTGHESPLGAAARRGHEAAFTLISQSGNFDPNMTDEAGRTPLAVAAEHGQNRIVEILLGTPGVDADPHDKYDRTPLELAASKGNMVLVQWLLAMPGVDVNNCDSDHYIPISSAASSGKVEVVKQLLEAGADPDCPDNEGRTPLARAAYSGANEVVKVLLSTGKVQADSRDEGGMTPLMLAAKSGRFLRKPDDFVRTRPYELETEKVIVPLLKGEQPPPLNLKGLLLEPDVNRDISTRGALSVMEQLLARDDVDPNARDGQGRTALSYAAEMHEIDAIRALMEDGRVDVNCADNDGWTPMTWITKKVKDSPWHNDWEVYYGL</sequence>
<dbReference type="SUPFAM" id="SSF48403">
    <property type="entry name" value="Ankyrin repeat"/>
    <property type="match status" value="3"/>
</dbReference>
<feature type="repeat" description="ANK" evidence="3">
    <location>
        <begin position="347"/>
        <end position="379"/>
    </location>
</feature>
<dbReference type="Proteomes" id="UP001148312">
    <property type="component" value="Unassembled WGS sequence"/>
</dbReference>
<evidence type="ECO:0008006" key="6">
    <source>
        <dbReference type="Google" id="ProtNLM"/>
    </source>
</evidence>
<evidence type="ECO:0000313" key="4">
    <source>
        <dbReference type="EMBL" id="KAJ5485521.1"/>
    </source>
</evidence>
<evidence type="ECO:0000313" key="5">
    <source>
        <dbReference type="Proteomes" id="UP001148312"/>
    </source>
</evidence>
<feature type="repeat" description="ANK" evidence="3">
    <location>
        <begin position="380"/>
        <end position="404"/>
    </location>
</feature>
<dbReference type="Pfam" id="PF12796">
    <property type="entry name" value="Ank_2"/>
    <property type="match status" value="3"/>
</dbReference>
<dbReference type="PANTHER" id="PTHR24123">
    <property type="entry name" value="ANKYRIN REPEAT-CONTAINING"/>
    <property type="match status" value="1"/>
</dbReference>
<dbReference type="InterPro" id="IPR051165">
    <property type="entry name" value="Multifunctional_ANK_Repeat"/>
</dbReference>
<dbReference type="PROSITE" id="PS50297">
    <property type="entry name" value="ANK_REP_REGION"/>
    <property type="match status" value="3"/>
</dbReference>
<keyword evidence="5" id="KW-1185">Reference proteome</keyword>
<feature type="repeat" description="ANK" evidence="3">
    <location>
        <begin position="279"/>
        <end position="300"/>
    </location>
</feature>
<organism evidence="4 5">
    <name type="scientific">Penicillium diatomitis</name>
    <dbReference type="NCBI Taxonomy" id="2819901"/>
    <lineage>
        <taxon>Eukaryota</taxon>
        <taxon>Fungi</taxon>
        <taxon>Dikarya</taxon>
        <taxon>Ascomycota</taxon>
        <taxon>Pezizomycotina</taxon>
        <taxon>Eurotiomycetes</taxon>
        <taxon>Eurotiomycetidae</taxon>
        <taxon>Eurotiales</taxon>
        <taxon>Aspergillaceae</taxon>
        <taxon>Penicillium</taxon>
    </lineage>
</organism>